<keyword evidence="5 7" id="KW-1133">Transmembrane helix</keyword>
<dbReference type="Gene3D" id="3.30.70.100">
    <property type="match status" value="1"/>
</dbReference>
<dbReference type="Pfam" id="PF00924">
    <property type="entry name" value="MS_channel_2nd"/>
    <property type="match status" value="1"/>
</dbReference>
<reference evidence="10 11" key="1">
    <citation type="submission" date="2019-11" db="EMBL/GenBank/DDBJ databases">
        <title>Genome analysis of Rhizobacterium cereale a novel genus and species isolated from maize roots in North Spain.</title>
        <authorList>
            <person name="Menendez E."/>
            <person name="Flores-Felix J.D."/>
            <person name="Ramirez-Bahena M.-H."/>
            <person name="Igual J.M."/>
            <person name="Garcia-Fraile P."/>
            <person name="Peix A."/>
            <person name="Velazquez E."/>
        </authorList>
    </citation>
    <scope>NUCLEOTIDE SEQUENCE [LARGE SCALE GENOMIC DNA]</scope>
    <source>
        <strain evidence="10 11">RZME27</strain>
    </source>
</reference>
<feature type="transmembrane region" description="Helical" evidence="7">
    <location>
        <begin position="348"/>
        <end position="367"/>
    </location>
</feature>
<evidence type="ECO:0000313" key="10">
    <source>
        <dbReference type="EMBL" id="MQY49028.1"/>
    </source>
</evidence>
<evidence type="ECO:0000256" key="3">
    <source>
        <dbReference type="ARBA" id="ARBA00022475"/>
    </source>
</evidence>
<dbReference type="InterPro" id="IPR049142">
    <property type="entry name" value="MS_channel_1st"/>
</dbReference>
<feature type="transmembrane region" description="Helical" evidence="7">
    <location>
        <begin position="204"/>
        <end position="225"/>
    </location>
</feature>
<feature type="domain" description="Mechanosensitive ion channel MscS" evidence="8">
    <location>
        <begin position="453"/>
        <end position="518"/>
    </location>
</feature>
<name>A0A6A8AGM6_9HYPH</name>
<evidence type="ECO:0000256" key="1">
    <source>
        <dbReference type="ARBA" id="ARBA00004651"/>
    </source>
</evidence>
<keyword evidence="6 7" id="KW-0472">Membrane</keyword>
<dbReference type="InterPro" id="IPR010920">
    <property type="entry name" value="LSM_dom_sf"/>
</dbReference>
<dbReference type="SUPFAM" id="SSF50182">
    <property type="entry name" value="Sm-like ribonucleoproteins"/>
    <property type="match status" value="1"/>
</dbReference>
<dbReference type="PANTHER" id="PTHR30460">
    <property type="entry name" value="MODERATE CONDUCTANCE MECHANOSENSITIVE CHANNEL YBIO"/>
    <property type="match status" value="1"/>
</dbReference>
<keyword evidence="3" id="KW-1003">Cell membrane</keyword>
<dbReference type="PANTHER" id="PTHR30460:SF0">
    <property type="entry name" value="MODERATE CONDUCTANCE MECHANOSENSITIVE CHANNEL YBIO"/>
    <property type="match status" value="1"/>
</dbReference>
<evidence type="ECO:0000256" key="6">
    <source>
        <dbReference type="ARBA" id="ARBA00023136"/>
    </source>
</evidence>
<evidence type="ECO:0000256" key="5">
    <source>
        <dbReference type="ARBA" id="ARBA00022989"/>
    </source>
</evidence>
<protein>
    <submittedName>
        <fullName evidence="10">Mechanosensitive ion channel</fullName>
    </submittedName>
</protein>
<dbReference type="InterPro" id="IPR023408">
    <property type="entry name" value="MscS_beta-dom_sf"/>
</dbReference>
<organism evidence="10 11">
    <name type="scientific">Endobacterium cereale</name>
    <dbReference type="NCBI Taxonomy" id="2663029"/>
    <lineage>
        <taxon>Bacteria</taxon>
        <taxon>Pseudomonadati</taxon>
        <taxon>Pseudomonadota</taxon>
        <taxon>Alphaproteobacteria</taxon>
        <taxon>Hyphomicrobiales</taxon>
        <taxon>Rhizobiaceae</taxon>
        <taxon>Endobacterium</taxon>
    </lineage>
</organism>
<comment type="caution">
    <text evidence="10">The sequence shown here is derived from an EMBL/GenBank/DDBJ whole genome shotgun (WGS) entry which is preliminary data.</text>
</comment>
<feature type="domain" description="Mechanosensitive ion channel transmembrane helices 2/3" evidence="9">
    <location>
        <begin position="412"/>
        <end position="452"/>
    </location>
</feature>
<evidence type="ECO:0000256" key="2">
    <source>
        <dbReference type="ARBA" id="ARBA00008017"/>
    </source>
</evidence>
<dbReference type="Proteomes" id="UP000435138">
    <property type="component" value="Unassembled WGS sequence"/>
</dbReference>
<feature type="transmembrane region" description="Helical" evidence="7">
    <location>
        <begin position="408"/>
        <end position="427"/>
    </location>
</feature>
<feature type="transmembrane region" description="Helical" evidence="7">
    <location>
        <begin position="231"/>
        <end position="250"/>
    </location>
</feature>
<dbReference type="SUPFAM" id="SSF82689">
    <property type="entry name" value="Mechanosensitive channel protein MscS (YggB), C-terminal domain"/>
    <property type="match status" value="1"/>
</dbReference>
<feature type="transmembrane region" description="Helical" evidence="7">
    <location>
        <begin position="144"/>
        <end position="165"/>
    </location>
</feature>
<sequence length="646" mass="69481">MFGALVLVAAMGWLLLALHAPAYSQEPLLPHSETNDGQVGLLQDADVRARLTNPTNSASTSAPVEARSEIAVWEDALRARLKQLFAAIPEIPASAGKAVSVVFRETAQSGSGPAFLIFCGLIGIALIAELSYEKTRTGPENPVRAVFSILLFAFAAAIFFFVINWPPPARVTLLVYILALIGYKLGSIMFGIVVPAKLQTYARVILILAAFACATVTLAAQLGMAPAIADAIAYVFAATILAVALAALWAASKLRQPHKAALTFFMVAVWLLWCLQLRGLFWICLYVLVLPPTLHAVGRMATSPSAQTSALRKVLIARGARAVVIVLAAAWLAIVWRMTPQGLGHANPIFTALFYGLLKSVVVLLAADLCWHLAKAWIDGVLVATGDAVAVTPAEKARRARYRTLLPILKNALAVMIAVMTLLIVLAQLGVEVAPLIAGAGVFGVALGFGSQTLVKDIISGVFYMFDDAFRVGEYIQAKNYKGTVEGFSLRSVRLRHHRGPVFTVPFGELGAVQNMSRDWGVVKFRISVSHAADVEKVRKLTKKIGATMLDDPELAPLFIEPLKMKGIEEFTDYGMVLSFGMTLQPSPMQSFIRRRANLLLREEFMANGIDFATPSVQVEAEGRADAAAAATSLRANQLKAVGPTP</sequence>
<comment type="similarity">
    <text evidence="2">Belongs to the MscS (TC 1.A.23) family.</text>
</comment>
<proteinExistence type="inferred from homology"/>
<evidence type="ECO:0000259" key="9">
    <source>
        <dbReference type="Pfam" id="PF21088"/>
    </source>
</evidence>
<dbReference type="EMBL" id="WIXI01000050">
    <property type="protein sequence ID" value="MQY49028.1"/>
    <property type="molecule type" value="Genomic_DNA"/>
</dbReference>
<feature type="transmembrane region" description="Helical" evidence="7">
    <location>
        <begin position="279"/>
        <end position="298"/>
    </location>
</feature>
<gene>
    <name evidence="10" type="ORF">GAO09_23625</name>
</gene>
<feature type="transmembrane region" description="Helical" evidence="7">
    <location>
        <begin position="319"/>
        <end position="336"/>
    </location>
</feature>
<dbReference type="Gene3D" id="2.30.30.60">
    <property type="match status" value="1"/>
</dbReference>
<accession>A0A6A8AGM6</accession>
<evidence type="ECO:0000313" key="11">
    <source>
        <dbReference type="Proteomes" id="UP000435138"/>
    </source>
</evidence>
<evidence type="ECO:0000259" key="8">
    <source>
        <dbReference type="Pfam" id="PF00924"/>
    </source>
</evidence>
<feature type="transmembrane region" description="Helical" evidence="7">
    <location>
        <begin position="433"/>
        <end position="455"/>
    </location>
</feature>
<keyword evidence="11" id="KW-1185">Reference proteome</keyword>
<dbReference type="Gene3D" id="1.10.287.1260">
    <property type="match status" value="1"/>
</dbReference>
<keyword evidence="4 7" id="KW-0812">Transmembrane</keyword>
<evidence type="ECO:0000256" key="4">
    <source>
        <dbReference type="ARBA" id="ARBA00022692"/>
    </source>
</evidence>
<comment type="subcellular location">
    <subcellularLocation>
        <location evidence="1">Cell membrane</location>
        <topology evidence="1">Multi-pass membrane protein</topology>
    </subcellularLocation>
</comment>
<dbReference type="InterPro" id="IPR045276">
    <property type="entry name" value="YbiO_bact"/>
</dbReference>
<evidence type="ECO:0000256" key="7">
    <source>
        <dbReference type="SAM" id="Phobius"/>
    </source>
</evidence>
<dbReference type="SUPFAM" id="SSF82861">
    <property type="entry name" value="Mechanosensitive channel protein MscS (YggB), transmembrane region"/>
    <property type="match status" value="1"/>
</dbReference>
<dbReference type="GO" id="GO:0005886">
    <property type="term" value="C:plasma membrane"/>
    <property type="evidence" value="ECO:0007669"/>
    <property type="project" value="UniProtKB-SubCell"/>
</dbReference>
<feature type="transmembrane region" description="Helical" evidence="7">
    <location>
        <begin position="171"/>
        <end position="192"/>
    </location>
</feature>
<dbReference type="Pfam" id="PF21088">
    <property type="entry name" value="MS_channel_1st"/>
    <property type="match status" value="1"/>
</dbReference>
<dbReference type="GO" id="GO:0008381">
    <property type="term" value="F:mechanosensitive monoatomic ion channel activity"/>
    <property type="evidence" value="ECO:0007669"/>
    <property type="project" value="InterPro"/>
</dbReference>
<dbReference type="InterPro" id="IPR006685">
    <property type="entry name" value="MscS_channel_2nd"/>
</dbReference>
<feature type="transmembrane region" description="Helical" evidence="7">
    <location>
        <begin position="114"/>
        <end position="132"/>
    </location>
</feature>
<dbReference type="InterPro" id="IPR011066">
    <property type="entry name" value="MscS_channel_C_sf"/>
</dbReference>
<dbReference type="AlphaFoldDB" id="A0A6A8AGM6"/>
<dbReference type="InterPro" id="IPR011014">
    <property type="entry name" value="MscS_channel_TM-2"/>
</dbReference>